<reference evidence="2" key="1">
    <citation type="submission" date="2022-10" db="EMBL/GenBank/DDBJ databases">
        <authorList>
            <person name="Chen Y."/>
            <person name="Dougan E. K."/>
            <person name="Chan C."/>
            <person name="Rhodes N."/>
            <person name="Thang M."/>
        </authorList>
    </citation>
    <scope>NUCLEOTIDE SEQUENCE</scope>
</reference>
<accession>A0A9P1C318</accession>
<evidence type="ECO:0000313" key="2">
    <source>
        <dbReference type="EMBL" id="CAI3983198.1"/>
    </source>
</evidence>
<protein>
    <submittedName>
        <fullName evidence="3">C3H1-type domain-containing protein</fullName>
    </submittedName>
</protein>
<organism evidence="2">
    <name type="scientific">Cladocopium goreaui</name>
    <dbReference type="NCBI Taxonomy" id="2562237"/>
    <lineage>
        <taxon>Eukaryota</taxon>
        <taxon>Sar</taxon>
        <taxon>Alveolata</taxon>
        <taxon>Dinophyceae</taxon>
        <taxon>Suessiales</taxon>
        <taxon>Symbiodiniaceae</taxon>
        <taxon>Cladocopium</taxon>
    </lineage>
</organism>
<feature type="region of interest" description="Disordered" evidence="1">
    <location>
        <begin position="1"/>
        <end position="44"/>
    </location>
</feature>
<feature type="region of interest" description="Disordered" evidence="1">
    <location>
        <begin position="160"/>
        <end position="186"/>
    </location>
</feature>
<evidence type="ECO:0000313" key="4">
    <source>
        <dbReference type="Proteomes" id="UP001152797"/>
    </source>
</evidence>
<dbReference type="OrthoDB" id="438899at2759"/>
<sequence length="186" mass="20619">MEAEVQDDSGSRRRSSSEPPPTLTCFSEFVTGEETPLGEGQSNSVEELVKKDMEDTSMQKSMAWQQVGWNAEQQVIGPGGPSLPQDPFSSIDSAALPEVLPHSAVEAVADPPHATDTVMQTLHAQGRCAPCLFYTRKKDGCRKGDDCEHCHICSKQEAKRRRNKNQCEARKLKKAQRLEEADEMDE</sequence>
<evidence type="ECO:0000256" key="1">
    <source>
        <dbReference type="SAM" id="MobiDB-lite"/>
    </source>
</evidence>
<dbReference type="EMBL" id="CAMXCT010000780">
    <property type="protein sequence ID" value="CAI3983198.1"/>
    <property type="molecule type" value="Genomic_DNA"/>
</dbReference>
<gene>
    <name evidence="2" type="ORF">C1SCF055_LOCUS10827</name>
</gene>
<dbReference type="EMBL" id="CAMXCT020000780">
    <property type="protein sequence ID" value="CAL1136573.1"/>
    <property type="molecule type" value="Genomic_DNA"/>
</dbReference>
<name>A0A9P1C318_9DINO</name>
<dbReference type="Proteomes" id="UP001152797">
    <property type="component" value="Unassembled WGS sequence"/>
</dbReference>
<reference evidence="3 4" key="2">
    <citation type="submission" date="2024-05" db="EMBL/GenBank/DDBJ databases">
        <authorList>
            <person name="Chen Y."/>
            <person name="Shah S."/>
            <person name="Dougan E. K."/>
            <person name="Thang M."/>
            <person name="Chan C."/>
        </authorList>
    </citation>
    <scope>NUCLEOTIDE SEQUENCE [LARGE SCALE GENOMIC DNA]</scope>
</reference>
<dbReference type="AlphaFoldDB" id="A0A9P1C318"/>
<dbReference type="EMBL" id="CAMXCT030000780">
    <property type="protein sequence ID" value="CAL4770510.1"/>
    <property type="molecule type" value="Genomic_DNA"/>
</dbReference>
<proteinExistence type="predicted"/>
<keyword evidence="4" id="KW-1185">Reference proteome</keyword>
<evidence type="ECO:0000313" key="3">
    <source>
        <dbReference type="EMBL" id="CAL4770510.1"/>
    </source>
</evidence>
<comment type="caution">
    <text evidence="2">The sequence shown here is derived from an EMBL/GenBank/DDBJ whole genome shotgun (WGS) entry which is preliminary data.</text>
</comment>